<dbReference type="PANTHER" id="PTHR42970">
    <property type="entry name" value="PECTATE LYASE C-RELATED"/>
    <property type="match status" value="1"/>
</dbReference>
<evidence type="ECO:0000256" key="2">
    <source>
        <dbReference type="ARBA" id="ARBA00023180"/>
    </source>
</evidence>
<dbReference type="OrthoDB" id="9804686at2"/>
<dbReference type="EMBL" id="CP036298">
    <property type="protein sequence ID" value="QDV25220.1"/>
    <property type="molecule type" value="Genomic_DNA"/>
</dbReference>
<keyword evidence="1" id="KW-0479">Metal-binding</keyword>
<dbReference type="InterPro" id="IPR052063">
    <property type="entry name" value="Polysaccharide_Lyase_1"/>
</dbReference>
<accession>A0A518G9H5</accession>
<dbReference type="RefSeq" id="WP_145080012.1">
    <property type="nucleotide sequence ID" value="NZ_CP036298.1"/>
</dbReference>
<evidence type="ECO:0000256" key="1">
    <source>
        <dbReference type="ARBA" id="ARBA00022723"/>
    </source>
</evidence>
<protein>
    <recommendedName>
        <fullName evidence="7">Pectate lyase</fullName>
    </recommendedName>
</protein>
<evidence type="ECO:0000256" key="4">
    <source>
        <dbReference type="SAM" id="SignalP"/>
    </source>
</evidence>
<keyword evidence="4" id="KW-0732">Signal</keyword>
<dbReference type="KEGG" id="ahel:Q31a_35430"/>
<dbReference type="Proteomes" id="UP000318017">
    <property type="component" value="Chromosome"/>
</dbReference>
<feature type="signal peptide" evidence="4">
    <location>
        <begin position="1"/>
        <end position="33"/>
    </location>
</feature>
<dbReference type="SUPFAM" id="SSF51126">
    <property type="entry name" value="Pectin lyase-like"/>
    <property type="match status" value="1"/>
</dbReference>
<sequence length="481" mass="52032" precursor="true">MIRQNTDSRCSTQTAILGLSLVCLALLSNTAASQPPTVPAFPGAEGYGAMTSGGRGGRVIEVTNLEAAGPGSLRAALEAQGPRIVVFKVSGTIDADLNFNQDHITVAGQTAPGDGITIKGQLHINASDVVVRYLRVRAEGRDDAVSSRYKKNIILDHVSASWSKDEVMSLYHGENVTIQWCMATEACGGSHRFGGIWGNNHGTYHHNLIAHNISRNPRFASGSGNNDFRNNVIYNWQHQSDYGGEAQQPIKATSAHKLNETFSSFSVNMVANYFKPGPGTHPDSKNRICSPWSRNGVEDYGDWYLADNYMAGNPEVTADNWKGVFPKSEAVDVDLDAIPGLRLMAPSESLPIPQETAQEAYEAVLRHVGCSLPARDAIDDRIIEEVRSGTATKGDQGFIETPSDAGGWPDLQSQPAPADDDHDGMPNVWEDKAGLDLSDASDAAQDKDNDGYTNVEEYINGTDPGVFIDYTNQENNLNTLH</sequence>
<proteinExistence type="predicted"/>
<keyword evidence="6" id="KW-1185">Reference proteome</keyword>
<keyword evidence="2" id="KW-0325">Glycoprotein</keyword>
<dbReference type="GO" id="GO:0046872">
    <property type="term" value="F:metal ion binding"/>
    <property type="evidence" value="ECO:0007669"/>
    <property type="project" value="UniProtKB-KW"/>
</dbReference>
<feature type="region of interest" description="Disordered" evidence="3">
    <location>
        <begin position="389"/>
        <end position="431"/>
    </location>
</feature>
<evidence type="ECO:0000256" key="3">
    <source>
        <dbReference type="SAM" id="MobiDB-lite"/>
    </source>
</evidence>
<organism evidence="5 6">
    <name type="scientific">Aureliella helgolandensis</name>
    <dbReference type="NCBI Taxonomy" id="2527968"/>
    <lineage>
        <taxon>Bacteria</taxon>
        <taxon>Pseudomonadati</taxon>
        <taxon>Planctomycetota</taxon>
        <taxon>Planctomycetia</taxon>
        <taxon>Pirellulales</taxon>
        <taxon>Pirellulaceae</taxon>
        <taxon>Aureliella</taxon>
    </lineage>
</organism>
<gene>
    <name evidence="5" type="ORF">Q31a_35430</name>
</gene>
<evidence type="ECO:0008006" key="7">
    <source>
        <dbReference type="Google" id="ProtNLM"/>
    </source>
</evidence>
<dbReference type="PANTHER" id="PTHR42970:SF1">
    <property type="entry name" value="PECTATE LYASE C-RELATED"/>
    <property type="match status" value="1"/>
</dbReference>
<feature type="chain" id="PRO_5021923498" description="Pectate lyase" evidence="4">
    <location>
        <begin position="34"/>
        <end position="481"/>
    </location>
</feature>
<dbReference type="AlphaFoldDB" id="A0A518G9H5"/>
<dbReference type="InterPro" id="IPR011050">
    <property type="entry name" value="Pectin_lyase_fold/virulence"/>
</dbReference>
<evidence type="ECO:0000313" key="5">
    <source>
        <dbReference type="EMBL" id="QDV25220.1"/>
    </source>
</evidence>
<name>A0A518G9H5_9BACT</name>
<reference evidence="5 6" key="1">
    <citation type="submission" date="2019-02" db="EMBL/GenBank/DDBJ databases">
        <title>Deep-cultivation of Planctomycetes and their phenomic and genomic characterization uncovers novel biology.</title>
        <authorList>
            <person name="Wiegand S."/>
            <person name="Jogler M."/>
            <person name="Boedeker C."/>
            <person name="Pinto D."/>
            <person name="Vollmers J."/>
            <person name="Rivas-Marin E."/>
            <person name="Kohn T."/>
            <person name="Peeters S.H."/>
            <person name="Heuer A."/>
            <person name="Rast P."/>
            <person name="Oberbeckmann S."/>
            <person name="Bunk B."/>
            <person name="Jeske O."/>
            <person name="Meyerdierks A."/>
            <person name="Storesund J.E."/>
            <person name="Kallscheuer N."/>
            <person name="Luecker S."/>
            <person name="Lage O.M."/>
            <person name="Pohl T."/>
            <person name="Merkel B.J."/>
            <person name="Hornburger P."/>
            <person name="Mueller R.-W."/>
            <person name="Bruemmer F."/>
            <person name="Labrenz M."/>
            <person name="Spormann A.M."/>
            <person name="Op den Camp H."/>
            <person name="Overmann J."/>
            <person name="Amann R."/>
            <person name="Jetten M.S.M."/>
            <person name="Mascher T."/>
            <person name="Medema M.H."/>
            <person name="Devos D.P."/>
            <person name="Kaster A.-K."/>
            <person name="Ovreas L."/>
            <person name="Rohde M."/>
            <person name="Galperin M.Y."/>
            <person name="Jogler C."/>
        </authorList>
    </citation>
    <scope>NUCLEOTIDE SEQUENCE [LARGE SCALE GENOMIC DNA]</scope>
    <source>
        <strain evidence="5 6">Q31a</strain>
    </source>
</reference>
<evidence type="ECO:0000313" key="6">
    <source>
        <dbReference type="Proteomes" id="UP000318017"/>
    </source>
</evidence>
<dbReference type="InterPro" id="IPR012334">
    <property type="entry name" value="Pectin_lyas_fold"/>
</dbReference>
<dbReference type="Gene3D" id="2.160.20.10">
    <property type="entry name" value="Single-stranded right-handed beta-helix, Pectin lyase-like"/>
    <property type="match status" value="1"/>
</dbReference>